<comment type="caution">
    <text evidence="2">The sequence shown here is derived from an EMBL/GenBank/DDBJ whole genome shotgun (WGS) entry which is preliminary data.</text>
</comment>
<dbReference type="Pfam" id="PF12728">
    <property type="entry name" value="HTH_17"/>
    <property type="match status" value="1"/>
</dbReference>
<dbReference type="EMBL" id="BAAAZG010000059">
    <property type="protein sequence ID" value="GAA4099512.1"/>
    <property type="molecule type" value="Genomic_DNA"/>
</dbReference>
<proteinExistence type="predicted"/>
<gene>
    <name evidence="2" type="ORF">GCM10022214_75630</name>
</gene>
<evidence type="ECO:0000313" key="2">
    <source>
        <dbReference type="EMBL" id="GAA4099512.1"/>
    </source>
</evidence>
<dbReference type="SUPFAM" id="SSF46955">
    <property type="entry name" value="Putative DNA-binding domain"/>
    <property type="match status" value="1"/>
</dbReference>
<dbReference type="InterPro" id="IPR041657">
    <property type="entry name" value="HTH_17"/>
</dbReference>
<accession>A0ABP7WXV5</accession>
<dbReference type="InterPro" id="IPR010093">
    <property type="entry name" value="SinI_DNA-bd"/>
</dbReference>
<dbReference type="NCBIfam" id="TIGR01764">
    <property type="entry name" value="excise"/>
    <property type="match status" value="1"/>
</dbReference>
<evidence type="ECO:0000313" key="3">
    <source>
        <dbReference type="Proteomes" id="UP001500683"/>
    </source>
</evidence>
<reference evidence="3" key="1">
    <citation type="journal article" date="2019" name="Int. J. Syst. Evol. Microbiol.">
        <title>The Global Catalogue of Microorganisms (GCM) 10K type strain sequencing project: providing services to taxonomists for standard genome sequencing and annotation.</title>
        <authorList>
            <consortium name="The Broad Institute Genomics Platform"/>
            <consortium name="The Broad Institute Genome Sequencing Center for Infectious Disease"/>
            <person name="Wu L."/>
            <person name="Ma J."/>
        </authorList>
    </citation>
    <scope>NUCLEOTIDE SEQUENCE [LARGE SCALE GENOMIC DNA]</scope>
    <source>
        <strain evidence="3">JCM 16702</strain>
    </source>
</reference>
<feature type="domain" description="Helix-turn-helix" evidence="1">
    <location>
        <begin position="7"/>
        <end position="52"/>
    </location>
</feature>
<keyword evidence="3" id="KW-1185">Reference proteome</keyword>
<dbReference type="InterPro" id="IPR009061">
    <property type="entry name" value="DNA-bd_dom_put_sf"/>
</dbReference>
<protein>
    <submittedName>
        <fullName evidence="2">Helix-turn-helix domain-containing protein</fullName>
    </submittedName>
</protein>
<organism evidence="2 3">
    <name type="scientific">Actinomadura miaoliensis</name>
    <dbReference type="NCBI Taxonomy" id="430685"/>
    <lineage>
        <taxon>Bacteria</taxon>
        <taxon>Bacillati</taxon>
        <taxon>Actinomycetota</taxon>
        <taxon>Actinomycetes</taxon>
        <taxon>Streptosporangiales</taxon>
        <taxon>Thermomonosporaceae</taxon>
        <taxon>Actinomadura</taxon>
    </lineage>
</organism>
<evidence type="ECO:0000259" key="1">
    <source>
        <dbReference type="Pfam" id="PF12728"/>
    </source>
</evidence>
<sequence>MRPGDQWYSVEQVADLLGLHVKTVRGYVRDGRLQATRIGKQYRIARADLESFTGRPLDEPHHARPRAEVTSVVQVEAVGRELMDRLSTYLTATVSASHDGRQPRVEIVYDEERAAMKIIILADLDRAADILRLVDAYLNGNS</sequence>
<dbReference type="Proteomes" id="UP001500683">
    <property type="component" value="Unassembled WGS sequence"/>
</dbReference>
<dbReference type="RefSeq" id="WP_344957216.1">
    <property type="nucleotide sequence ID" value="NZ_BAAAZG010000059.1"/>
</dbReference>
<name>A0ABP7WXV5_9ACTN</name>